<dbReference type="AlphaFoldDB" id="A0A0D0I056"/>
<reference evidence="2 3" key="1">
    <citation type="submission" date="2015-01" db="EMBL/GenBank/DDBJ databases">
        <title>Draft genome sequence of Leucobacter komagatae strain VKM ST2845.</title>
        <authorList>
            <person name="Karlyshev A.V."/>
            <person name="Kudryashova E.B."/>
        </authorList>
    </citation>
    <scope>NUCLEOTIDE SEQUENCE [LARGE SCALE GENOMIC DNA]</scope>
    <source>
        <strain evidence="2 3">VKM ST2845</strain>
    </source>
</reference>
<sequence length="84" mass="8893">MYLLVAVLTMLPSIFALLALLRGEPAADIGFGRRTVYAPGVLGLVLLAQQVRALRVPRGLELTPEGVRGVRGVVAHRAQLGCAC</sequence>
<keyword evidence="1" id="KW-0812">Transmembrane</keyword>
<dbReference type="EMBL" id="JXSQ01000004">
    <property type="protein sequence ID" value="KIP53201.1"/>
    <property type="molecule type" value="Genomic_DNA"/>
</dbReference>
<feature type="transmembrane region" description="Helical" evidence="1">
    <location>
        <begin position="36"/>
        <end position="54"/>
    </location>
</feature>
<keyword evidence="1" id="KW-1133">Transmembrane helix</keyword>
<keyword evidence="1" id="KW-0472">Membrane</keyword>
<proteinExistence type="predicted"/>
<organism evidence="2 3">
    <name type="scientific">Leucobacter komagatae</name>
    <dbReference type="NCBI Taxonomy" id="55969"/>
    <lineage>
        <taxon>Bacteria</taxon>
        <taxon>Bacillati</taxon>
        <taxon>Actinomycetota</taxon>
        <taxon>Actinomycetes</taxon>
        <taxon>Micrococcales</taxon>
        <taxon>Microbacteriaceae</taxon>
        <taxon>Leucobacter</taxon>
    </lineage>
</organism>
<gene>
    <name evidence="2" type="ORF">SD72_05195</name>
</gene>
<evidence type="ECO:0000313" key="3">
    <source>
        <dbReference type="Proteomes" id="UP000032120"/>
    </source>
</evidence>
<evidence type="ECO:0000313" key="2">
    <source>
        <dbReference type="EMBL" id="KIP53201.1"/>
    </source>
</evidence>
<keyword evidence="3" id="KW-1185">Reference proteome</keyword>
<dbReference type="Proteomes" id="UP000032120">
    <property type="component" value="Unassembled WGS sequence"/>
</dbReference>
<comment type="caution">
    <text evidence="2">The sequence shown here is derived from an EMBL/GenBank/DDBJ whole genome shotgun (WGS) entry which is preliminary data.</text>
</comment>
<name>A0A0D0I056_9MICO</name>
<protein>
    <submittedName>
        <fullName evidence="2">Uncharacterized protein</fullName>
    </submittedName>
</protein>
<accession>A0A0D0I056</accession>
<evidence type="ECO:0000256" key="1">
    <source>
        <dbReference type="SAM" id="Phobius"/>
    </source>
</evidence>